<accession>A0ABW2BQT7</accession>
<dbReference type="RefSeq" id="WP_378973283.1">
    <property type="nucleotide sequence ID" value="NZ_JBHSWN010000001.1"/>
</dbReference>
<protein>
    <submittedName>
        <fullName evidence="1">Uncharacterized protein</fullName>
    </submittedName>
</protein>
<proteinExistence type="predicted"/>
<keyword evidence="2" id="KW-1185">Reference proteome</keyword>
<evidence type="ECO:0000313" key="1">
    <source>
        <dbReference type="EMBL" id="MFC6791940.1"/>
    </source>
</evidence>
<name>A0ABW2BQT7_9HYPH</name>
<sequence length="93" mass="9999">MAQAAVIARKAPRTVREWAARHDIGRRIVGGDWMISHVALLMLLEGNATALARYLAGDRQSQDVASYFSRLGVDFSAVISAKSAIAADMANPT</sequence>
<dbReference type="Proteomes" id="UP001596292">
    <property type="component" value="Unassembled WGS sequence"/>
</dbReference>
<dbReference type="EMBL" id="JBHSWN010000001">
    <property type="protein sequence ID" value="MFC6791940.1"/>
    <property type="molecule type" value="Genomic_DNA"/>
</dbReference>
<evidence type="ECO:0000313" key="2">
    <source>
        <dbReference type="Proteomes" id="UP001596292"/>
    </source>
</evidence>
<organism evidence="1 2">
    <name type="scientific">Methylobacterium komagatae</name>
    <dbReference type="NCBI Taxonomy" id="374425"/>
    <lineage>
        <taxon>Bacteria</taxon>
        <taxon>Pseudomonadati</taxon>
        <taxon>Pseudomonadota</taxon>
        <taxon>Alphaproteobacteria</taxon>
        <taxon>Hyphomicrobiales</taxon>
        <taxon>Methylobacteriaceae</taxon>
        <taxon>Methylobacterium</taxon>
    </lineage>
</organism>
<gene>
    <name evidence="1" type="ORF">ACFQE0_21500</name>
</gene>
<comment type="caution">
    <text evidence="1">The sequence shown here is derived from an EMBL/GenBank/DDBJ whole genome shotgun (WGS) entry which is preliminary data.</text>
</comment>
<reference evidence="2" key="1">
    <citation type="journal article" date="2019" name="Int. J. Syst. Evol. Microbiol.">
        <title>The Global Catalogue of Microorganisms (GCM) 10K type strain sequencing project: providing services to taxonomists for standard genome sequencing and annotation.</title>
        <authorList>
            <consortium name="The Broad Institute Genomics Platform"/>
            <consortium name="The Broad Institute Genome Sequencing Center for Infectious Disease"/>
            <person name="Wu L."/>
            <person name="Ma J."/>
        </authorList>
    </citation>
    <scope>NUCLEOTIDE SEQUENCE [LARGE SCALE GENOMIC DNA]</scope>
    <source>
        <strain evidence="2">CCUG 48316</strain>
    </source>
</reference>